<dbReference type="EC" id="5.3.3.18" evidence="2"/>
<evidence type="ECO:0000313" key="2">
    <source>
        <dbReference type="EMBL" id="MBB4663899.1"/>
    </source>
</evidence>
<name>A0A840IGI7_9ACTN</name>
<dbReference type="PANTHER" id="PTHR43459:SF1">
    <property type="entry name" value="EG:BACN32G11.4 PROTEIN"/>
    <property type="match status" value="1"/>
</dbReference>
<dbReference type="EMBL" id="JACHNU010000005">
    <property type="protein sequence ID" value="MBB4663899.1"/>
    <property type="molecule type" value="Genomic_DNA"/>
</dbReference>
<dbReference type="PANTHER" id="PTHR43459">
    <property type="entry name" value="ENOYL-COA HYDRATASE"/>
    <property type="match status" value="1"/>
</dbReference>
<gene>
    <name evidence="2" type="ORF">BDZ31_003500</name>
</gene>
<dbReference type="AlphaFoldDB" id="A0A840IGI7"/>
<dbReference type="GO" id="GO:0016853">
    <property type="term" value="F:isomerase activity"/>
    <property type="evidence" value="ECO:0007669"/>
    <property type="project" value="UniProtKB-KW"/>
</dbReference>
<evidence type="ECO:0000256" key="1">
    <source>
        <dbReference type="ARBA" id="ARBA00005254"/>
    </source>
</evidence>
<comment type="similarity">
    <text evidence="1">Belongs to the enoyl-CoA hydratase/isomerase family.</text>
</comment>
<accession>A0A840IGI7</accession>
<proteinExistence type="inferred from homology"/>
<dbReference type="Pfam" id="PF00378">
    <property type="entry name" value="ECH_1"/>
    <property type="match status" value="1"/>
</dbReference>
<protein>
    <submittedName>
        <fullName evidence="2">2-(1,2-epoxy-1,2-dihydrophenyl)acetyl-CoA isomerase</fullName>
        <ecNumber evidence="2">5.3.3.18</ecNumber>
    </submittedName>
</protein>
<keyword evidence="3" id="KW-1185">Reference proteome</keyword>
<dbReference type="SUPFAM" id="SSF52096">
    <property type="entry name" value="ClpP/crotonase"/>
    <property type="match status" value="1"/>
</dbReference>
<dbReference type="Gene3D" id="1.10.12.10">
    <property type="entry name" value="Lyase 2-enoyl-coa Hydratase, Chain A, domain 2"/>
    <property type="match status" value="1"/>
</dbReference>
<dbReference type="RefSeq" id="WP_183343619.1">
    <property type="nucleotide sequence ID" value="NZ_JACHNU010000005.1"/>
</dbReference>
<dbReference type="InterPro" id="IPR001753">
    <property type="entry name" value="Enoyl-CoA_hydra/iso"/>
</dbReference>
<organism evidence="2 3">
    <name type="scientific">Conexibacter arvalis</name>
    <dbReference type="NCBI Taxonomy" id="912552"/>
    <lineage>
        <taxon>Bacteria</taxon>
        <taxon>Bacillati</taxon>
        <taxon>Actinomycetota</taxon>
        <taxon>Thermoleophilia</taxon>
        <taxon>Solirubrobacterales</taxon>
        <taxon>Conexibacteraceae</taxon>
        <taxon>Conexibacter</taxon>
    </lineage>
</organism>
<sequence length="266" mass="28124">MHPVHATDIRVQRAGAVAHIELNRPEALNAWTPEMGRELLAALRSAATDDAVRAVLITGAGRAFCAGADVKVPRELEPDGSPDLHSRLEQIYNPIVLELRRMPKPAVAAVHGAAAGLGCSLALACDLVVAAESATFLLAFIHIAVMPDGGVLPHLVARVGPARAAQLAMLGEKLPAATAHEWGIVNEVVADDELRAAGERLAARLAAMPTTALASIKEIVNASLGGELEPLLELEARVQQRHATTADYAEGVAAFKEKRRPRFTGR</sequence>
<evidence type="ECO:0000313" key="3">
    <source>
        <dbReference type="Proteomes" id="UP000585272"/>
    </source>
</evidence>
<comment type="caution">
    <text evidence="2">The sequence shown here is derived from an EMBL/GenBank/DDBJ whole genome shotgun (WGS) entry which is preliminary data.</text>
</comment>
<dbReference type="Proteomes" id="UP000585272">
    <property type="component" value="Unassembled WGS sequence"/>
</dbReference>
<dbReference type="InterPro" id="IPR014748">
    <property type="entry name" value="Enoyl-CoA_hydra_C"/>
</dbReference>
<reference evidence="2 3" key="1">
    <citation type="submission" date="2020-08" db="EMBL/GenBank/DDBJ databases">
        <title>Genomic Encyclopedia of Archaeal and Bacterial Type Strains, Phase II (KMG-II): from individual species to whole genera.</title>
        <authorList>
            <person name="Goeker M."/>
        </authorList>
    </citation>
    <scope>NUCLEOTIDE SEQUENCE [LARGE SCALE GENOMIC DNA]</scope>
    <source>
        <strain evidence="2 3">DSM 23288</strain>
    </source>
</reference>
<dbReference type="Gene3D" id="3.90.226.10">
    <property type="entry name" value="2-enoyl-CoA Hydratase, Chain A, domain 1"/>
    <property type="match status" value="1"/>
</dbReference>
<dbReference type="CDD" id="cd06558">
    <property type="entry name" value="crotonase-like"/>
    <property type="match status" value="1"/>
</dbReference>
<dbReference type="InterPro" id="IPR029045">
    <property type="entry name" value="ClpP/crotonase-like_dom_sf"/>
</dbReference>
<keyword evidence="2" id="KW-0413">Isomerase</keyword>